<evidence type="ECO:0000256" key="4">
    <source>
        <dbReference type="ARBA" id="ARBA00022840"/>
    </source>
</evidence>
<evidence type="ECO:0000256" key="2">
    <source>
        <dbReference type="ARBA" id="ARBA00022741"/>
    </source>
</evidence>
<dbReference type="STRING" id="29354.IO98_16630"/>
<dbReference type="InterPro" id="IPR036371">
    <property type="entry name" value="TPK_B1-bd_sf"/>
</dbReference>
<keyword evidence="2" id="KW-0547">Nucleotide-binding</keyword>
<dbReference type="NCBIfam" id="TIGR01378">
    <property type="entry name" value="thi_PPkinase"/>
    <property type="match status" value="1"/>
</dbReference>
<dbReference type="GO" id="GO:0030975">
    <property type="term" value="F:thiamine binding"/>
    <property type="evidence" value="ECO:0007669"/>
    <property type="project" value="InterPro"/>
</dbReference>
<feature type="domain" description="Thiamin pyrophosphokinase thiamin-binding" evidence="6">
    <location>
        <begin position="148"/>
        <end position="214"/>
    </location>
</feature>
<name>A0A084JJE2_9FIRM</name>
<organism evidence="7 8">
    <name type="scientific">Lacrimispora celerecrescens</name>
    <dbReference type="NCBI Taxonomy" id="29354"/>
    <lineage>
        <taxon>Bacteria</taxon>
        <taxon>Bacillati</taxon>
        <taxon>Bacillota</taxon>
        <taxon>Clostridia</taxon>
        <taxon>Lachnospirales</taxon>
        <taxon>Lachnospiraceae</taxon>
        <taxon>Lacrimispora</taxon>
    </lineage>
</organism>
<dbReference type="GO" id="GO:0004788">
    <property type="term" value="F:thiamine diphosphokinase activity"/>
    <property type="evidence" value="ECO:0007669"/>
    <property type="project" value="UniProtKB-UniRule"/>
</dbReference>
<dbReference type="CDD" id="cd07995">
    <property type="entry name" value="TPK"/>
    <property type="match status" value="1"/>
</dbReference>
<keyword evidence="1" id="KW-0808">Transferase</keyword>
<gene>
    <name evidence="7" type="ORF">IO98_16630</name>
</gene>
<dbReference type="AlphaFoldDB" id="A0A084JJE2"/>
<evidence type="ECO:0000313" key="7">
    <source>
        <dbReference type="EMBL" id="KEZ89076.1"/>
    </source>
</evidence>
<dbReference type="EMBL" id="JPME01000020">
    <property type="protein sequence ID" value="KEZ89076.1"/>
    <property type="molecule type" value="Genomic_DNA"/>
</dbReference>
<keyword evidence="3 7" id="KW-0418">Kinase</keyword>
<dbReference type="InterPro" id="IPR053149">
    <property type="entry name" value="TPK"/>
</dbReference>
<keyword evidence="4" id="KW-0067">ATP-binding</keyword>
<dbReference type="PANTHER" id="PTHR41299">
    <property type="entry name" value="THIAMINE PYROPHOSPHOKINASE"/>
    <property type="match status" value="1"/>
</dbReference>
<evidence type="ECO:0000259" key="6">
    <source>
        <dbReference type="SMART" id="SM00983"/>
    </source>
</evidence>
<dbReference type="OrthoDB" id="9804377at2"/>
<dbReference type="InterPro" id="IPR006282">
    <property type="entry name" value="Thi_PPkinase"/>
</dbReference>
<dbReference type="GO" id="GO:0016301">
    <property type="term" value="F:kinase activity"/>
    <property type="evidence" value="ECO:0007669"/>
    <property type="project" value="UniProtKB-KW"/>
</dbReference>
<dbReference type="Pfam" id="PF04263">
    <property type="entry name" value="TPK_catalytic"/>
    <property type="match status" value="1"/>
</dbReference>
<dbReference type="InterPro" id="IPR007371">
    <property type="entry name" value="TPK_catalytic"/>
</dbReference>
<dbReference type="Proteomes" id="UP000028525">
    <property type="component" value="Unassembled WGS sequence"/>
</dbReference>
<dbReference type="GO" id="GO:0005524">
    <property type="term" value="F:ATP binding"/>
    <property type="evidence" value="ECO:0007669"/>
    <property type="project" value="UniProtKB-KW"/>
</dbReference>
<dbReference type="SUPFAM" id="SSF63999">
    <property type="entry name" value="Thiamin pyrophosphokinase, catalytic domain"/>
    <property type="match status" value="1"/>
</dbReference>
<dbReference type="SUPFAM" id="SSF63862">
    <property type="entry name" value="Thiamin pyrophosphokinase, substrate-binding domain"/>
    <property type="match status" value="1"/>
</dbReference>
<reference evidence="7 8" key="1">
    <citation type="submission" date="2014-07" db="EMBL/GenBank/DDBJ databases">
        <title>Draft genome of Clostridium celerecrescens 152B isolated from sediments associated with methane hydrate from Krishna Godavari basin.</title>
        <authorList>
            <person name="Honkalas V.S."/>
            <person name="Dabir A.P."/>
            <person name="Arora P."/>
            <person name="Dhakephalkar P.K."/>
        </authorList>
    </citation>
    <scope>NUCLEOTIDE SEQUENCE [LARGE SCALE GENOMIC DNA]</scope>
    <source>
        <strain evidence="7 8">152B</strain>
    </source>
</reference>
<dbReference type="RefSeq" id="WP_084719721.1">
    <property type="nucleotide sequence ID" value="NZ_JPME01000020.1"/>
</dbReference>
<evidence type="ECO:0000256" key="3">
    <source>
        <dbReference type="ARBA" id="ARBA00022777"/>
    </source>
</evidence>
<evidence type="ECO:0000256" key="1">
    <source>
        <dbReference type="ARBA" id="ARBA00022679"/>
    </source>
</evidence>
<dbReference type="SMART" id="SM00983">
    <property type="entry name" value="TPK_B1_binding"/>
    <property type="match status" value="1"/>
</dbReference>
<protein>
    <recommendedName>
        <fullName evidence="5">Thiamine diphosphokinase</fullName>
        <ecNumber evidence="5">2.7.6.2</ecNumber>
    </recommendedName>
</protein>
<dbReference type="GO" id="GO:0009229">
    <property type="term" value="P:thiamine diphosphate biosynthetic process"/>
    <property type="evidence" value="ECO:0007669"/>
    <property type="project" value="InterPro"/>
</dbReference>
<dbReference type="Gene3D" id="3.40.50.10240">
    <property type="entry name" value="Thiamin pyrophosphokinase, catalytic domain"/>
    <property type="match status" value="1"/>
</dbReference>
<comment type="caution">
    <text evidence="7">The sequence shown here is derived from an EMBL/GenBank/DDBJ whole genome shotgun (WGS) entry which is preliminary data.</text>
</comment>
<dbReference type="PANTHER" id="PTHR41299:SF1">
    <property type="entry name" value="THIAMINE PYROPHOSPHOKINASE"/>
    <property type="match status" value="1"/>
</dbReference>
<evidence type="ECO:0000256" key="5">
    <source>
        <dbReference type="NCBIfam" id="TIGR01378"/>
    </source>
</evidence>
<sequence length="220" mass="23971">MKEETTGLIVTGGIIDYGFAGSFLENRTFDKIIAVDGGLAALSRLQLKPDAIVGDFDSVAEDILAEYKNSSDNITWEIHKPEKDETDTELALNTAIGLGCSKLVLLGATGGRMDHFIGNLHLLYACLKKGVEAAIVDEKNWITVIDKGRTFLAETLWGKYISFLPLCGEVKKITLTGFKYPLYEKDIDLGTSLCISNELTGEEGTIEFASGTLICIQSHD</sequence>
<dbReference type="EC" id="2.7.6.2" evidence="5"/>
<accession>A0A084JJE2</accession>
<dbReference type="Pfam" id="PF04265">
    <property type="entry name" value="TPK_B1_binding"/>
    <property type="match status" value="1"/>
</dbReference>
<dbReference type="InterPro" id="IPR007373">
    <property type="entry name" value="Thiamin_PyroPKinase_B1-bd"/>
</dbReference>
<evidence type="ECO:0000313" key="8">
    <source>
        <dbReference type="Proteomes" id="UP000028525"/>
    </source>
</evidence>
<dbReference type="GO" id="GO:0006772">
    <property type="term" value="P:thiamine metabolic process"/>
    <property type="evidence" value="ECO:0007669"/>
    <property type="project" value="UniProtKB-UniRule"/>
</dbReference>
<keyword evidence="8" id="KW-1185">Reference proteome</keyword>
<proteinExistence type="predicted"/>
<dbReference type="InterPro" id="IPR036759">
    <property type="entry name" value="TPK_catalytic_sf"/>
</dbReference>